<dbReference type="InterPro" id="IPR036236">
    <property type="entry name" value="Znf_C2H2_sf"/>
</dbReference>
<evidence type="ECO:0000313" key="9">
    <source>
        <dbReference type="EMBL" id="KAF2187084.1"/>
    </source>
</evidence>
<dbReference type="Proteomes" id="UP000800200">
    <property type="component" value="Unassembled WGS sequence"/>
</dbReference>
<dbReference type="EMBL" id="ML994628">
    <property type="protein sequence ID" value="KAF2187084.1"/>
    <property type="molecule type" value="Genomic_DNA"/>
</dbReference>
<keyword evidence="4" id="KW-0862">Zinc</keyword>
<dbReference type="GO" id="GO:0008270">
    <property type="term" value="F:zinc ion binding"/>
    <property type="evidence" value="ECO:0007669"/>
    <property type="project" value="UniProtKB-KW"/>
</dbReference>
<evidence type="ECO:0000256" key="7">
    <source>
        <dbReference type="SAM" id="MobiDB-lite"/>
    </source>
</evidence>
<evidence type="ECO:0000256" key="6">
    <source>
        <dbReference type="PROSITE-ProRule" id="PRU00042"/>
    </source>
</evidence>
<dbReference type="PROSITE" id="PS00028">
    <property type="entry name" value="ZINC_FINGER_C2H2_1"/>
    <property type="match status" value="2"/>
</dbReference>
<gene>
    <name evidence="9" type="ORF">K469DRAFT_123274</name>
</gene>
<accession>A0A6A6E5J1</accession>
<dbReference type="OrthoDB" id="6077919at2759"/>
<reference evidence="9" key="1">
    <citation type="journal article" date="2020" name="Stud. Mycol.">
        <title>101 Dothideomycetes genomes: a test case for predicting lifestyles and emergence of pathogens.</title>
        <authorList>
            <person name="Haridas S."/>
            <person name="Albert R."/>
            <person name="Binder M."/>
            <person name="Bloem J."/>
            <person name="Labutti K."/>
            <person name="Salamov A."/>
            <person name="Andreopoulos B."/>
            <person name="Baker S."/>
            <person name="Barry K."/>
            <person name="Bills G."/>
            <person name="Bluhm B."/>
            <person name="Cannon C."/>
            <person name="Castanera R."/>
            <person name="Culley D."/>
            <person name="Daum C."/>
            <person name="Ezra D."/>
            <person name="Gonzalez J."/>
            <person name="Henrissat B."/>
            <person name="Kuo A."/>
            <person name="Liang C."/>
            <person name="Lipzen A."/>
            <person name="Lutzoni F."/>
            <person name="Magnuson J."/>
            <person name="Mondo S."/>
            <person name="Nolan M."/>
            <person name="Ohm R."/>
            <person name="Pangilinan J."/>
            <person name="Park H.-J."/>
            <person name="Ramirez L."/>
            <person name="Alfaro M."/>
            <person name="Sun H."/>
            <person name="Tritt A."/>
            <person name="Yoshinaga Y."/>
            <person name="Zwiers L.-H."/>
            <person name="Turgeon B."/>
            <person name="Goodwin S."/>
            <person name="Spatafora J."/>
            <person name="Crous P."/>
            <person name="Grigoriev I."/>
        </authorList>
    </citation>
    <scope>NUCLEOTIDE SEQUENCE</scope>
    <source>
        <strain evidence="9">CBS 207.26</strain>
    </source>
</reference>
<evidence type="ECO:0000313" key="10">
    <source>
        <dbReference type="Proteomes" id="UP000800200"/>
    </source>
</evidence>
<dbReference type="SUPFAM" id="SSF57667">
    <property type="entry name" value="beta-beta-alpha zinc fingers"/>
    <property type="match status" value="1"/>
</dbReference>
<keyword evidence="10" id="KW-1185">Reference proteome</keyword>
<sequence length="594" mass="66523">MNFNQSSLFHHDNRIDPNHALLQVPPLTRPRSALDNLSNVNPITRFYNDDSPWSSERMRNPNASVGRSALVQPNMEYGSYREGPGSEIESVAPKSDSGYQSQQTQSILGVEPEQCNQELPSETFKMSNISFNSASSERTEMQRLESIDQASQYSSRSTGHGKEFKCPHCKETSKCKSDHKKHMLKHDKPFKCDVPGCRREGRGFTTVNDLNRHKKSVHRIGALENSYQCASEHCRNKEKIWPRLDNFKQHVNRMHQDENETDLIQRSVYHPQETPPSAQALSVAPMDTTLAGIGTEKQFSSNDFDESVPGISLTPDQATHPWISFEPNSSHSFAMDVDQANPNLYCPGSGRPNMDINAGFRLSGQGQPSAYDAHAGPLDPRITPHNTSDRLDALATLASSQASPDKPVAQLPPQLSREPQTKADQQKQLLQKLFSNVIAQSSNNEPVDVDNAVRRMLSSAARWGQQTTASSHQSAGQMPTQGSSTGQNTSHEPELDTMTRTEVIKALQALSNQIKQTGKRPIGVNNRPKPFSNNSKTCSECNVSLARPCDLKKHMKRHTRPYGCTYPKCYKRFGAKSDWKRHENSQHFQLESYR</sequence>
<evidence type="ECO:0000256" key="1">
    <source>
        <dbReference type="ARBA" id="ARBA00022723"/>
    </source>
</evidence>
<dbReference type="GO" id="GO:0000981">
    <property type="term" value="F:DNA-binding transcription factor activity, RNA polymerase II-specific"/>
    <property type="evidence" value="ECO:0007669"/>
    <property type="project" value="TreeGrafter"/>
</dbReference>
<dbReference type="PANTHER" id="PTHR14003:SF19">
    <property type="entry name" value="YY2 TRANSCRIPTION FACTOR"/>
    <property type="match status" value="1"/>
</dbReference>
<dbReference type="AlphaFoldDB" id="A0A6A6E5J1"/>
<dbReference type="GO" id="GO:0000785">
    <property type="term" value="C:chromatin"/>
    <property type="evidence" value="ECO:0007669"/>
    <property type="project" value="TreeGrafter"/>
</dbReference>
<feature type="region of interest" description="Disordered" evidence="7">
    <location>
        <begin position="398"/>
        <end position="426"/>
    </location>
</feature>
<name>A0A6A6E5J1_9PEZI</name>
<organism evidence="9 10">
    <name type="scientific">Zopfia rhizophila CBS 207.26</name>
    <dbReference type="NCBI Taxonomy" id="1314779"/>
    <lineage>
        <taxon>Eukaryota</taxon>
        <taxon>Fungi</taxon>
        <taxon>Dikarya</taxon>
        <taxon>Ascomycota</taxon>
        <taxon>Pezizomycotina</taxon>
        <taxon>Dothideomycetes</taxon>
        <taxon>Dothideomycetes incertae sedis</taxon>
        <taxon>Zopfiaceae</taxon>
        <taxon>Zopfia</taxon>
    </lineage>
</organism>
<keyword evidence="1" id="KW-0479">Metal-binding</keyword>
<dbReference type="GO" id="GO:0000978">
    <property type="term" value="F:RNA polymerase II cis-regulatory region sequence-specific DNA binding"/>
    <property type="evidence" value="ECO:0007669"/>
    <property type="project" value="TreeGrafter"/>
</dbReference>
<evidence type="ECO:0000256" key="3">
    <source>
        <dbReference type="ARBA" id="ARBA00022771"/>
    </source>
</evidence>
<keyword evidence="3 6" id="KW-0863">Zinc-finger</keyword>
<protein>
    <recommendedName>
        <fullName evidence="5">C2H2 type master regulator of conidiophore development brlA</fullName>
    </recommendedName>
</protein>
<dbReference type="Gene3D" id="3.30.160.60">
    <property type="entry name" value="Classic Zinc Finger"/>
    <property type="match status" value="2"/>
</dbReference>
<dbReference type="PROSITE" id="PS50157">
    <property type="entry name" value="ZINC_FINGER_C2H2_2"/>
    <property type="match status" value="2"/>
</dbReference>
<dbReference type="PANTHER" id="PTHR14003">
    <property type="entry name" value="TRANSCRIPTIONAL REPRESSOR PROTEIN YY"/>
    <property type="match status" value="1"/>
</dbReference>
<dbReference type="InterPro" id="IPR013087">
    <property type="entry name" value="Znf_C2H2_type"/>
</dbReference>
<keyword evidence="2" id="KW-0677">Repeat</keyword>
<dbReference type="GO" id="GO:0005667">
    <property type="term" value="C:transcription regulator complex"/>
    <property type="evidence" value="ECO:0007669"/>
    <property type="project" value="TreeGrafter"/>
</dbReference>
<proteinExistence type="predicted"/>
<feature type="compositionally biased region" description="Polar residues" evidence="7">
    <location>
        <begin position="464"/>
        <end position="490"/>
    </location>
</feature>
<feature type="domain" description="C2H2-type" evidence="8">
    <location>
        <begin position="536"/>
        <end position="563"/>
    </location>
</feature>
<evidence type="ECO:0000256" key="5">
    <source>
        <dbReference type="ARBA" id="ARBA00044085"/>
    </source>
</evidence>
<dbReference type="SMART" id="SM00355">
    <property type="entry name" value="ZnF_C2H2"/>
    <property type="match status" value="5"/>
</dbReference>
<evidence type="ECO:0000256" key="2">
    <source>
        <dbReference type="ARBA" id="ARBA00022737"/>
    </source>
</evidence>
<feature type="domain" description="C2H2-type" evidence="8">
    <location>
        <begin position="562"/>
        <end position="592"/>
    </location>
</feature>
<feature type="region of interest" description="Disordered" evidence="7">
    <location>
        <begin position="460"/>
        <end position="494"/>
    </location>
</feature>
<evidence type="ECO:0000256" key="4">
    <source>
        <dbReference type="ARBA" id="ARBA00022833"/>
    </source>
</evidence>
<evidence type="ECO:0000259" key="8">
    <source>
        <dbReference type="PROSITE" id="PS50157"/>
    </source>
</evidence>